<dbReference type="AlphaFoldDB" id="A0A0K0ER62"/>
<dbReference type="GO" id="GO:0004165">
    <property type="term" value="F:delta(3)-delta(2)-enoyl-CoA isomerase activity"/>
    <property type="evidence" value="ECO:0007669"/>
    <property type="project" value="UniProtKB-ARBA"/>
</dbReference>
<dbReference type="CDD" id="cd06558">
    <property type="entry name" value="crotonase-like"/>
    <property type="match status" value="1"/>
</dbReference>
<dbReference type="InterPro" id="IPR029045">
    <property type="entry name" value="ClpP/crotonase-like_dom_sf"/>
</dbReference>
<sequence>MLANNFFKSTLTKKFLTNQLCCYSTLVYPKFETIEMFKEDKFTRINFNQVKIHNAVNMKFCNELSEALHLANKDKDTNITVISHNGKYFSSGLDFSMFKGLTKKEVEDLSYPLTKSMLSTLEQYIYHDKPTLCIVKGPGIGSGFTFLGMHDYLICDERTYFCAPFVKVGVSPVDFSSYIFPKIMGINKAKELLMFGRQITAHEAKKYNLINEVVNGKDIENIAAERIKEFSLLDSENLRIIKHVLGTLDRDSMYLTGKNEMEIFRNRLCSDVFYNSAQKIINNLKEKKSIQ</sequence>
<comment type="subcellular location">
    <subcellularLocation>
        <location evidence="1">Peroxisome</location>
    </subcellularLocation>
</comment>
<evidence type="ECO:0000256" key="1">
    <source>
        <dbReference type="ARBA" id="ARBA00004275"/>
    </source>
</evidence>
<reference evidence="5" key="1">
    <citation type="submission" date="2015-08" db="UniProtKB">
        <authorList>
            <consortium name="WormBaseParasite"/>
        </authorList>
    </citation>
    <scope>IDENTIFICATION</scope>
</reference>
<evidence type="ECO:0000256" key="3">
    <source>
        <dbReference type="ARBA" id="ARBA00023235"/>
    </source>
</evidence>
<dbReference type="STRING" id="6248.A0A0K0ER62"/>
<dbReference type="InterPro" id="IPR051053">
    <property type="entry name" value="ECH/Chromodomain_protein"/>
</dbReference>
<accession>A0A0K0ER62</accession>
<dbReference type="WBParaSite" id="SSTP_0001194600.1">
    <property type="protein sequence ID" value="SSTP_0001194600.1"/>
    <property type="gene ID" value="SSTP_0001194600"/>
</dbReference>
<keyword evidence="3" id="KW-0413">Isomerase</keyword>
<keyword evidence="4" id="KW-1185">Reference proteome</keyword>
<evidence type="ECO:0000313" key="5">
    <source>
        <dbReference type="WBParaSite" id="SSTP_0001194600.1"/>
    </source>
</evidence>
<dbReference type="SUPFAM" id="SSF52096">
    <property type="entry name" value="ClpP/crotonase"/>
    <property type="match status" value="1"/>
</dbReference>
<dbReference type="InterPro" id="IPR001753">
    <property type="entry name" value="Enoyl-CoA_hydra/iso"/>
</dbReference>
<dbReference type="Gene3D" id="3.90.226.10">
    <property type="entry name" value="2-enoyl-CoA Hydratase, Chain A, domain 1"/>
    <property type="match status" value="1"/>
</dbReference>
<proteinExistence type="predicted"/>
<dbReference type="WBParaSite" id="TCONS_00002490.p1">
    <property type="protein sequence ID" value="TCONS_00002490.p1"/>
    <property type="gene ID" value="XLOC_002337"/>
</dbReference>
<evidence type="ECO:0000313" key="6">
    <source>
        <dbReference type="WBParaSite" id="TCONS_00002490.p1"/>
    </source>
</evidence>
<dbReference type="GO" id="GO:0005777">
    <property type="term" value="C:peroxisome"/>
    <property type="evidence" value="ECO:0007669"/>
    <property type="project" value="UniProtKB-SubCell"/>
</dbReference>
<dbReference type="PANTHER" id="PTHR43684:SF1">
    <property type="entry name" value="ENOYL-COA DELTA ISOMERASE 2"/>
    <property type="match status" value="1"/>
</dbReference>
<evidence type="ECO:0000256" key="2">
    <source>
        <dbReference type="ARBA" id="ARBA00023140"/>
    </source>
</evidence>
<name>A0A0K0ER62_STRER</name>
<keyword evidence="2" id="KW-0576">Peroxisome</keyword>
<organism evidence="5">
    <name type="scientific">Strongyloides stercoralis</name>
    <name type="common">Threadworm</name>
    <dbReference type="NCBI Taxonomy" id="6248"/>
    <lineage>
        <taxon>Eukaryota</taxon>
        <taxon>Metazoa</taxon>
        <taxon>Ecdysozoa</taxon>
        <taxon>Nematoda</taxon>
        <taxon>Chromadorea</taxon>
        <taxon>Rhabditida</taxon>
        <taxon>Tylenchina</taxon>
        <taxon>Panagrolaimomorpha</taxon>
        <taxon>Strongyloidoidea</taxon>
        <taxon>Strongyloididae</taxon>
        <taxon>Strongyloides</taxon>
    </lineage>
</organism>
<dbReference type="Pfam" id="PF00378">
    <property type="entry name" value="ECH_1"/>
    <property type="match status" value="1"/>
</dbReference>
<evidence type="ECO:0000313" key="4">
    <source>
        <dbReference type="Proteomes" id="UP000035681"/>
    </source>
</evidence>
<dbReference type="PANTHER" id="PTHR43684">
    <property type="match status" value="1"/>
</dbReference>
<dbReference type="Proteomes" id="UP000035681">
    <property type="component" value="Unplaced"/>
</dbReference>
<protein>
    <submittedName>
        <fullName evidence="5">3-hydroxyisobutyryl-CoA hydrolase</fullName>
    </submittedName>
    <submittedName>
        <fullName evidence="6">Potassium channel domain-containing protein</fullName>
    </submittedName>
</protein>